<dbReference type="Pfam" id="PF02627">
    <property type="entry name" value="CMD"/>
    <property type="match status" value="1"/>
</dbReference>
<dbReference type="RefSeq" id="WP_243538137.1">
    <property type="nucleotide sequence ID" value="NZ_CP093442.1"/>
</dbReference>
<name>A0ABY4C9K7_9BACT</name>
<dbReference type="Proteomes" id="UP000830116">
    <property type="component" value="Chromosome"/>
</dbReference>
<keyword evidence="3" id="KW-1185">Reference proteome</keyword>
<dbReference type="InterPro" id="IPR004675">
    <property type="entry name" value="AhpD_core"/>
</dbReference>
<gene>
    <name evidence="2" type="ORF">MNR06_01450</name>
</gene>
<dbReference type="InterPro" id="IPR029032">
    <property type="entry name" value="AhpD-like"/>
</dbReference>
<dbReference type="EMBL" id="CP093442">
    <property type="protein sequence ID" value="UOF01617.1"/>
    <property type="molecule type" value="Genomic_DNA"/>
</dbReference>
<reference evidence="2" key="1">
    <citation type="submission" date="2022-03" db="EMBL/GenBank/DDBJ databases">
        <title>Genome Identification and Characterization of new species Bdellovibrio reynosense LBG001 sp. nov. from a Mexico soil sample.</title>
        <authorList>
            <person name="Camilli A."/>
            <person name="Ajao Y."/>
            <person name="Guo X."/>
        </authorList>
    </citation>
    <scope>NUCLEOTIDE SEQUENCE</scope>
    <source>
        <strain evidence="2">LBG001</strain>
    </source>
</reference>
<dbReference type="SUPFAM" id="SSF69118">
    <property type="entry name" value="AhpD-like"/>
    <property type="match status" value="1"/>
</dbReference>
<dbReference type="NCBIfam" id="TIGR00778">
    <property type="entry name" value="ahpD_dom"/>
    <property type="match status" value="1"/>
</dbReference>
<proteinExistence type="predicted"/>
<sequence length="185" mass="20466">MISEKVDAYLEKEFPEMTSTIFRDLSLNLKKVLEDSPLEPQERFMNLLSIAVALENKALVDLSKSVLTELGTAPELMQEAAEIAGIMGMNNTYYKFKSFLPPELAQADYQRAGLRMNSLAKSLNSKKDFEMMALSVSIVNACPVCVVSHEKAVRTHDVSNDKVHDLARLAATAKGLTTLKKAITL</sequence>
<organism evidence="2 3">
    <name type="scientific">Bdellovibrio reynosensis</name>
    <dbReference type="NCBI Taxonomy" id="2835041"/>
    <lineage>
        <taxon>Bacteria</taxon>
        <taxon>Pseudomonadati</taxon>
        <taxon>Bdellovibrionota</taxon>
        <taxon>Bdellovibrionia</taxon>
        <taxon>Bdellovibrionales</taxon>
        <taxon>Pseudobdellovibrionaceae</taxon>
        <taxon>Bdellovibrio</taxon>
    </lineage>
</organism>
<protein>
    <submittedName>
        <fullName evidence="2">Carboxymuconolactone decarboxylase family protein</fullName>
    </submittedName>
</protein>
<evidence type="ECO:0000313" key="2">
    <source>
        <dbReference type="EMBL" id="UOF01617.1"/>
    </source>
</evidence>
<feature type="domain" description="Carboxymuconolactone decarboxylase-like" evidence="1">
    <location>
        <begin position="113"/>
        <end position="183"/>
    </location>
</feature>
<accession>A0ABY4C9K7</accession>
<dbReference type="InterPro" id="IPR003779">
    <property type="entry name" value="CMD-like"/>
</dbReference>
<evidence type="ECO:0000313" key="3">
    <source>
        <dbReference type="Proteomes" id="UP000830116"/>
    </source>
</evidence>
<dbReference type="Gene3D" id="1.20.1290.10">
    <property type="entry name" value="AhpD-like"/>
    <property type="match status" value="1"/>
</dbReference>
<evidence type="ECO:0000259" key="1">
    <source>
        <dbReference type="Pfam" id="PF02627"/>
    </source>
</evidence>